<dbReference type="Pfam" id="PF02518">
    <property type="entry name" value="HATPase_c"/>
    <property type="match status" value="1"/>
</dbReference>
<dbReference type="SUPFAM" id="SSF55785">
    <property type="entry name" value="PYP-like sensor domain (PAS domain)"/>
    <property type="match status" value="3"/>
</dbReference>
<evidence type="ECO:0000256" key="4">
    <source>
        <dbReference type="ARBA" id="ARBA00022679"/>
    </source>
</evidence>
<dbReference type="PANTHER" id="PTHR43304">
    <property type="entry name" value="PHYTOCHROME-LIKE PROTEIN CPH1"/>
    <property type="match status" value="1"/>
</dbReference>
<dbReference type="PRINTS" id="PR00344">
    <property type="entry name" value="BCTRLSENSOR"/>
</dbReference>
<feature type="domain" description="PAC" evidence="7">
    <location>
        <begin position="486"/>
        <end position="538"/>
    </location>
</feature>
<reference evidence="8 9" key="1">
    <citation type="submission" date="2024-03" db="EMBL/GenBank/DDBJ databases">
        <authorList>
            <person name="Alaster D. Moffat"/>
            <person name="Govind Chandra"/>
            <person name="Andrew W. Truman"/>
        </authorList>
    </citation>
    <scope>NUCLEOTIDE SEQUENCE [LARGE SCALE GENOMIC DNA]</scope>
    <source>
        <strain evidence="8">PS652</strain>
    </source>
</reference>
<dbReference type="Gene3D" id="3.30.450.20">
    <property type="entry name" value="PAS domain"/>
    <property type="match status" value="3"/>
</dbReference>
<dbReference type="Proteomes" id="UP000326595">
    <property type="component" value="Chromosome"/>
</dbReference>
<dbReference type="CDD" id="cd00130">
    <property type="entry name" value="PAS"/>
    <property type="match status" value="1"/>
</dbReference>
<protein>
    <recommendedName>
        <fullName evidence="2">histidine kinase</fullName>
        <ecNumber evidence="2">2.7.13.3</ecNumber>
    </recommendedName>
</protein>
<dbReference type="CDD" id="cd00082">
    <property type="entry name" value="HisKA"/>
    <property type="match status" value="1"/>
</dbReference>
<proteinExistence type="predicted"/>
<organism evidence="8 9">
    <name type="scientific">Pseudomonas fluorescens</name>
    <dbReference type="NCBI Taxonomy" id="294"/>
    <lineage>
        <taxon>Bacteria</taxon>
        <taxon>Pseudomonadati</taxon>
        <taxon>Pseudomonadota</taxon>
        <taxon>Gammaproteobacteria</taxon>
        <taxon>Pseudomonadales</taxon>
        <taxon>Pseudomonadaceae</taxon>
        <taxon>Pseudomonas</taxon>
    </lineage>
</organism>
<evidence type="ECO:0000256" key="3">
    <source>
        <dbReference type="ARBA" id="ARBA00022553"/>
    </source>
</evidence>
<dbReference type="Gene3D" id="3.30.565.10">
    <property type="entry name" value="Histidine kinase-like ATPase, C-terminal domain"/>
    <property type="match status" value="1"/>
</dbReference>
<comment type="catalytic activity">
    <reaction evidence="1">
        <text>ATP + protein L-histidine = ADP + protein N-phospho-L-histidine.</text>
        <dbReference type="EC" id="2.7.13.3"/>
    </reaction>
</comment>
<dbReference type="Pfam" id="PF08448">
    <property type="entry name" value="PAS_4"/>
    <property type="match status" value="1"/>
</dbReference>
<dbReference type="SMART" id="SM00387">
    <property type="entry name" value="HATPase_c"/>
    <property type="match status" value="1"/>
</dbReference>
<dbReference type="RefSeq" id="WP_338918871.1">
    <property type="nucleotide sequence ID" value="NZ_OZ024668.1"/>
</dbReference>
<evidence type="ECO:0000313" key="8">
    <source>
        <dbReference type="EMBL" id="CAK9891466.1"/>
    </source>
</evidence>
<dbReference type="Gene3D" id="1.10.287.130">
    <property type="match status" value="1"/>
</dbReference>
<dbReference type="SMART" id="SM00091">
    <property type="entry name" value="PAS"/>
    <property type="match status" value="3"/>
</dbReference>
<gene>
    <name evidence="8" type="primary">sasA_18</name>
    <name evidence="8" type="ORF">PS652_04327</name>
</gene>
<name>A0AAN2L4P2_PSEFL</name>
<dbReference type="SMART" id="SM00388">
    <property type="entry name" value="HisKA"/>
    <property type="match status" value="1"/>
</dbReference>
<dbReference type="InterPro" id="IPR003594">
    <property type="entry name" value="HATPase_dom"/>
</dbReference>
<dbReference type="InterPro" id="IPR052162">
    <property type="entry name" value="Sensor_kinase/Photoreceptor"/>
</dbReference>
<dbReference type="InterPro" id="IPR004358">
    <property type="entry name" value="Sig_transdc_His_kin-like_C"/>
</dbReference>
<sequence length="900" mass="100327">MSGGHSLFERWRGRAAPVEEPLPQGPEVPAVGLQLWLDAAARVLRLAGPLRSALALPTQAGVRLHDYVQPYSLLVLEGQPADWQGQPLELDFKAAGGHTLHTRGWLLAQSDGGWLLQLFDIGDLLQHRQQALAAERQQHLTTHLACALRACSIERLQAVAEEQLNWLVRHWRARCAAVLVQTGQGWQTYACSGDALHWPRDEQIAPLLDRQLPAGMLSSACEPGLQALLPGLSTYLLAFAQGQVNQAWLICVEPQEVLQAEDALLVAAAFVEPLLGRLAAHQLHQQSERLDSLQLQLGAGWWQWRLDEPHLHLDPALAESLGVPAALTLNQWLSRVHPADREATQLAFGDLQRQGCALQLNLRLLDHNTQTQPRGYRLCGQVHGSGGNRRVQGFMLDISDIKAQQLQASAAHARLENLIASSPAVIYIQRYAEGALLTEFCSASLLPMLGWQPLTGEALQPAQWLHPDDQPLWLERTRTLLQLGQSRSRYRLRDHHGGYHWVLDEARLLRDDLGLPVEVVGIWLDISEATEAAEKVRQSEERYRVLVEDSPAMICRYRPDLSLVFGNQPLADYLECAPAQLAGVNLGQWLSETQREAFVERLAGLTPEQPVSSAEICLQLPGREHAWWVWSDRGLFDEHGQLQEIQAVGRDNTQVRRTQQQLLQSAKMATLGEMATGLAHEINQPLNVMRMAVVNALKRLENGNAEVDYLQDKLRRIDAQVLRASKVVDHLRVFGRRSEHEQQLFAPWQAVEGALSLLADGLRGKGVELRVQVPEHELQVRGHQDQLEQVLINLLVNARDALLARREQQRDLQPWIALSLERDAQQLRLLVEDNGGGIEPRLLERIFEPFFTTKPVGVGTGLGLSVSYGIIDTMGGCLSVENGEHGARFCIELPLAQIIS</sequence>
<dbReference type="SUPFAM" id="SSF47384">
    <property type="entry name" value="Homodimeric domain of signal transducing histidine kinase"/>
    <property type="match status" value="1"/>
</dbReference>
<keyword evidence="5" id="KW-0418">Kinase</keyword>
<dbReference type="InterPro" id="IPR035965">
    <property type="entry name" value="PAS-like_dom_sf"/>
</dbReference>
<dbReference type="InterPro" id="IPR036097">
    <property type="entry name" value="HisK_dim/P_sf"/>
</dbReference>
<dbReference type="InterPro" id="IPR036890">
    <property type="entry name" value="HATPase_C_sf"/>
</dbReference>
<dbReference type="InterPro" id="IPR000014">
    <property type="entry name" value="PAS"/>
</dbReference>
<evidence type="ECO:0000259" key="7">
    <source>
        <dbReference type="PROSITE" id="PS50113"/>
    </source>
</evidence>
<keyword evidence="4 8" id="KW-0808">Transferase</keyword>
<accession>A0AAN2L4P2</accession>
<dbReference type="EC" id="2.7.13.3" evidence="2"/>
<feature type="domain" description="Histidine kinase" evidence="6">
    <location>
        <begin position="677"/>
        <end position="897"/>
    </location>
</feature>
<dbReference type="InterPro" id="IPR013656">
    <property type="entry name" value="PAS_4"/>
</dbReference>
<evidence type="ECO:0000313" key="9">
    <source>
        <dbReference type="Proteomes" id="UP000326595"/>
    </source>
</evidence>
<dbReference type="InterPro" id="IPR003661">
    <property type="entry name" value="HisK_dim/P_dom"/>
</dbReference>
<dbReference type="InterPro" id="IPR005467">
    <property type="entry name" value="His_kinase_dom"/>
</dbReference>
<dbReference type="SUPFAM" id="SSF55874">
    <property type="entry name" value="ATPase domain of HSP90 chaperone/DNA topoisomerase II/histidine kinase"/>
    <property type="match status" value="1"/>
</dbReference>
<evidence type="ECO:0000256" key="2">
    <source>
        <dbReference type="ARBA" id="ARBA00012438"/>
    </source>
</evidence>
<evidence type="ECO:0000256" key="1">
    <source>
        <dbReference type="ARBA" id="ARBA00000085"/>
    </source>
</evidence>
<dbReference type="GO" id="GO:0000155">
    <property type="term" value="F:phosphorelay sensor kinase activity"/>
    <property type="evidence" value="ECO:0007669"/>
    <property type="project" value="InterPro"/>
</dbReference>
<evidence type="ECO:0000256" key="5">
    <source>
        <dbReference type="ARBA" id="ARBA00022777"/>
    </source>
</evidence>
<dbReference type="PROSITE" id="PS50113">
    <property type="entry name" value="PAC"/>
    <property type="match status" value="1"/>
</dbReference>
<dbReference type="Pfam" id="PF08447">
    <property type="entry name" value="PAS_3"/>
    <property type="match status" value="1"/>
</dbReference>
<dbReference type="InterPro" id="IPR013655">
    <property type="entry name" value="PAS_fold_3"/>
</dbReference>
<dbReference type="PANTHER" id="PTHR43304:SF1">
    <property type="entry name" value="PAC DOMAIN-CONTAINING PROTEIN"/>
    <property type="match status" value="1"/>
</dbReference>
<dbReference type="AlphaFoldDB" id="A0AAN2L4P2"/>
<dbReference type="EMBL" id="OZ024668">
    <property type="protein sequence ID" value="CAK9891466.1"/>
    <property type="molecule type" value="Genomic_DNA"/>
</dbReference>
<dbReference type="PROSITE" id="PS50109">
    <property type="entry name" value="HIS_KIN"/>
    <property type="match status" value="1"/>
</dbReference>
<keyword evidence="3" id="KW-0597">Phosphoprotein</keyword>
<dbReference type="InterPro" id="IPR000700">
    <property type="entry name" value="PAS-assoc_C"/>
</dbReference>
<evidence type="ECO:0000259" key="6">
    <source>
        <dbReference type="PROSITE" id="PS50109"/>
    </source>
</evidence>